<dbReference type="InterPro" id="IPR001750">
    <property type="entry name" value="ND/Mrp_TM"/>
</dbReference>
<evidence type="ECO:0000256" key="1">
    <source>
        <dbReference type="ARBA" id="ARBA00004127"/>
    </source>
</evidence>
<dbReference type="PANTHER" id="PTHR43507:SF1">
    <property type="entry name" value="NADH-UBIQUINONE OXIDOREDUCTASE CHAIN 4"/>
    <property type="match status" value="1"/>
</dbReference>
<evidence type="ECO:0000256" key="6">
    <source>
        <dbReference type="RuleBase" id="RU000320"/>
    </source>
</evidence>
<dbReference type="GO" id="GO:0042773">
    <property type="term" value="P:ATP synthesis coupled electron transport"/>
    <property type="evidence" value="ECO:0007669"/>
    <property type="project" value="InterPro"/>
</dbReference>
<dbReference type="Pfam" id="PF00361">
    <property type="entry name" value="Proton_antipo_M"/>
    <property type="match status" value="1"/>
</dbReference>
<keyword evidence="5 8" id="KW-0472">Membrane</keyword>
<dbReference type="AlphaFoldDB" id="A0A2M8P0K3"/>
<feature type="transmembrane region" description="Helical" evidence="8">
    <location>
        <begin position="6"/>
        <end position="23"/>
    </location>
</feature>
<evidence type="ECO:0000256" key="8">
    <source>
        <dbReference type="SAM" id="Phobius"/>
    </source>
</evidence>
<feature type="transmembrane region" description="Helical" evidence="8">
    <location>
        <begin position="111"/>
        <end position="129"/>
    </location>
</feature>
<dbReference type="EMBL" id="PGTK01000005">
    <property type="protein sequence ID" value="PJF31070.1"/>
    <property type="molecule type" value="Genomic_DNA"/>
</dbReference>
<dbReference type="GO" id="GO:0015990">
    <property type="term" value="P:electron transport coupled proton transport"/>
    <property type="evidence" value="ECO:0007669"/>
    <property type="project" value="TreeGrafter"/>
</dbReference>
<feature type="transmembrane region" description="Helical" evidence="8">
    <location>
        <begin position="508"/>
        <end position="525"/>
    </location>
</feature>
<dbReference type="GO" id="GO:0012505">
    <property type="term" value="C:endomembrane system"/>
    <property type="evidence" value="ECO:0007669"/>
    <property type="project" value="UniProtKB-SubCell"/>
</dbReference>
<dbReference type="InterPro" id="IPR010227">
    <property type="entry name" value="NADH_Q_OxRdtase_chainM/4"/>
</dbReference>
<evidence type="ECO:0000256" key="3">
    <source>
        <dbReference type="ARBA" id="ARBA00022692"/>
    </source>
</evidence>
<comment type="similarity">
    <text evidence="2">Belongs to the complex I subunit 4 family.</text>
</comment>
<evidence type="ECO:0000256" key="5">
    <source>
        <dbReference type="ARBA" id="ARBA00023136"/>
    </source>
</evidence>
<comment type="subcellular location">
    <subcellularLocation>
        <location evidence="1">Endomembrane system</location>
        <topology evidence="1">Multi-pass membrane protein</topology>
    </subcellularLocation>
    <subcellularLocation>
        <location evidence="6">Membrane</location>
        <topology evidence="6">Multi-pass membrane protein</topology>
    </subcellularLocation>
</comment>
<dbReference type="GO" id="GO:0016020">
    <property type="term" value="C:membrane"/>
    <property type="evidence" value="ECO:0007669"/>
    <property type="project" value="UniProtKB-SubCell"/>
</dbReference>
<evidence type="ECO:0000259" key="9">
    <source>
        <dbReference type="Pfam" id="PF00361"/>
    </source>
</evidence>
<dbReference type="PRINTS" id="PR01437">
    <property type="entry name" value="NUOXDRDTASE4"/>
</dbReference>
<gene>
    <name evidence="10" type="ORF">CUN51_05650</name>
</gene>
<comment type="caution">
    <text evidence="10">The sequence shown here is derived from an EMBL/GenBank/DDBJ whole genome shotgun (WGS) entry which is preliminary data.</text>
</comment>
<feature type="transmembrane region" description="Helical" evidence="8">
    <location>
        <begin position="135"/>
        <end position="153"/>
    </location>
</feature>
<reference evidence="10 11" key="1">
    <citation type="submission" date="2017-11" db="EMBL/GenBank/DDBJ databases">
        <title>Evolution of Phototrophy in the Chloroflexi Phylum Driven by Horizontal Gene Transfer.</title>
        <authorList>
            <person name="Ward L.M."/>
            <person name="Hemp J."/>
            <person name="Shih P.M."/>
            <person name="Mcglynn S.E."/>
            <person name="Fischer W."/>
        </authorList>
    </citation>
    <scope>NUCLEOTIDE SEQUENCE [LARGE SCALE GENOMIC DNA]</scope>
    <source>
        <strain evidence="10">CP2_2F</strain>
    </source>
</reference>
<feature type="compositionally biased region" description="Basic and acidic residues" evidence="7">
    <location>
        <begin position="477"/>
        <end position="495"/>
    </location>
</feature>
<feature type="transmembrane region" description="Helical" evidence="8">
    <location>
        <begin position="165"/>
        <end position="184"/>
    </location>
</feature>
<feature type="transmembrane region" description="Helical" evidence="8">
    <location>
        <begin position="310"/>
        <end position="329"/>
    </location>
</feature>
<evidence type="ECO:0000313" key="11">
    <source>
        <dbReference type="Proteomes" id="UP000228921"/>
    </source>
</evidence>
<organism evidence="10 11">
    <name type="scientific">Candidatus Thermofonsia Clade 1 bacterium</name>
    <dbReference type="NCBI Taxonomy" id="2364210"/>
    <lineage>
        <taxon>Bacteria</taxon>
        <taxon>Bacillati</taxon>
        <taxon>Chloroflexota</taxon>
        <taxon>Candidatus Thermofontia</taxon>
        <taxon>Candidatus Thermofonsia Clade 1</taxon>
    </lineage>
</organism>
<evidence type="ECO:0000256" key="2">
    <source>
        <dbReference type="ARBA" id="ARBA00009025"/>
    </source>
</evidence>
<feature type="transmembrane region" description="Helical" evidence="8">
    <location>
        <begin position="217"/>
        <end position="237"/>
    </location>
</feature>
<feature type="transmembrane region" description="Helical" evidence="8">
    <location>
        <begin position="30"/>
        <end position="50"/>
    </location>
</feature>
<feature type="transmembrane region" description="Helical" evidence="8">
    <location>
        <begin position="414"/>
        <end position="437"/>
    </location>
</feature>
<feature type="transmembrane region" description="Helical" evidence="8">
    <location>
        <begin position="274"/>
        <end position="298"/>
    </location>
</feature>
<dbReference type="GO" id="GO:0008137">
    <property type="term" value="F:NADH dehydrogenase (ubiquinone) activity"/>
    <property type="evidence" value="ECO:0007669"/>
    <property type="project" value="InterPro"/>
</dbReference>
<feature type="transmembrane region" description="Helical" evidence="8">
    <location>
        <begin position="249"/>
        <end position="268"/>
    </location>
</feature>
<feature type="transmembrane region" description="Helical" evidence="8">
    <location>
        <begin position="341"/>
        <end position="360"/>
    </location>
</feature>
<evidence type="ECO:0000313" key="10">
    <source>
        <dbReference type="EMBL" id="PJF31070.1"/>
    </source>
</evidence>
<keyword evidence="4 8" id="KW-1133">Transmembrane helix</keyword>
<evidence type="ECO:0000256" key="4">
    <source>
        <dbReference type="ARBA" id="ARBA00022989"/>
    </source>
</evidence>
<protein>
    <submittedName>
        <fullName evidence="10">Fe-S-binding domain-containing protein</fullName>
    </submittedName>
</protein>
<feature type="transmembrane region" description="Helical" evidence="8">
    <location>
        <begin position="372"/>
        <end position="394"/>
    </location>
</feature>
<dbReference type="NCBIfam" id="TIGR01972">
    <property type="entry name" value="NDH_I_M"/>
    <property type="match status" value="1"/>
</dbReference>
<feature type="region of interest" description="Disordered" evidence="7">
    <location>
        <begin position="470"/>
        <end position="495"/>
    </location>
</feature>
<accession>A0A2M8P0K3</accession>
<dbReference type="GO" id="GO:0003954">
    <property type="term" value="F:NADH dehydrogenase activity"/>
    <property type="evidence" value="ECO:0007669"/>
    <property type="project" value="TreeGrafter"/>
</dbReference>
<dbReference type="Proteomes" id="UP000228921">
    <property type="component" value="Unassembled WGS sequence"/>
</dbReference>
<dbReference type="InterPro" id="IPR003918">
    <property type="entry name" value="NADH_UbQ_OxRdtase"/>
</dbReference>
<feature type="domain" description="NADH:quinone oxidoreductase/Mrp antiporter transmembrane" evidence="9">
    <location>
        <begin position="129"/>
        <end position="424"/>
    </location>
</feature>
<keyword evidence="3 6" id="KW-0812">Transmembrane</keyword>
<evidence type="ECO:0000256" key="7">
    <source>
        <dbReference type="SAM" id="MobiDB-lite"/>
    </source>
</evidence>
<dbReference type="GO" id="GO:0048039">
    <property type="term" value="F:ubiquinone binding"/>
    <property type="evidence" value="ECO:0007669"/>
    <property type="project" value="TreeGrafter"/>
</dbReference>
<dbReference type="PANTHER" id="PTHR43507">
    <property type="entry name" value="NADH-UBIQUINONE OXIDOREDUCTASE CHAIN 4"/>
    <property type="match status" value="1"/>
</dbReference>
<sequence>MLINIVLFSPLVGIVLLLIMGQRREERIKWVALVSSLVTLAFSLILLSAFDPSKAEMQLENLGEWFRLGNYVVSYYVGVDGLSILLVLLTAFIMPLAILFSLYHIKERVRLYYSFLLLLEFAMIGVFVAQDLFLFYVFWEVSLVPMYFLVGIWGSEQRIYAAVKFFLYTMAGSILMLLAILWMGNYFGTFNVMEIKAAVEAAAGTPQGAFPSAVTELLLFLGFFIAFAIKVPIWPLHSWLPDAHVQAPTAGSVILAGVLLKLGTYGLVRFNLGLFPQMSVTLAPIIGILAIIGIIYGAWVSYAQTDVKKLVAYSSISHLGFVVLGIFALNAAGISGATLQMINHGISTGGLFLMVGMLYERRHTKAIDAFGGVWKVMPVFSGLALVITLSSMGLPGLNGFVGEFTILLGTAGSPVLGVLFAFFGTLGVIMAAVYLLYMWNKVFMGEYRAPAAEHSEFALIPAAGGGYEGEGTNVPESHGDHGAHEAHGHDDHAHSEANPYTPLTWNELTALIAVVIAALVIGLYPRPFFGYMDASVGATAAELARYIPSDATAQSIQAE</sequence>
<proteinExistence type="inferred from homology"/>
<name>A0A2M8P0K3_9CHLR</name>
<feature type="transmembrane region" description="Helical" evidence="8">
    <location>
        <begin position="75"/>
        <end position="99"/>
    </location>
</feature>